<keyword evidence="6 8" id="KW-0472">Membrane</keyword>
<feature type="domain" description="TonB-dependent receptor plug" evidence="9">
    <location>
        <begin position="165"/>
        <end position="251"/>
    </location>
</feature>
<dbReference type="Pfam" id="PF07715">
    <property type="entry name" value="Plug"/>
    <property type="match status" value="1"/>
</dbReference>
<gene>
    <name evidence="10" type="ORF">C7460_11434</name>
</gene>
<keyword evidence="2 8" id="KW-0813">Transport</keyword>
<protein>
    <submittedName>
        <fullName evidence="10">Outer membrane receptor protein involved in Fe transport</fullName>
    </submittedName>
</protein>
<evidence type="ECO:0000256" key="8">
    <source>
        <dbReference type="PROSITE-ProRule" id="PRU01360"/>
    </source>
</evidence>
<dbReference type="PANTHER" id="PTHR30069:SF29">
    <property type="entry name" value="HEMOGLOBIN AND HEMOGLOBIN-HAPTOGLOBIN-BINDING PROTEIN 1-RELATED"/>
    <property type="match status" value="1"/>
</dbReference>
<dbReference type="SUPFAM" id="SSF56935">
    <property type="entry name" value="Porins"/>
    <property type="match status" value="1"/>
</dbReference>
<evidence type="ECO:0000256" key="6">
    <source>
        <dbReference type="ARBA" id="ARBA00023136"/>
    </source>
</evidence>
<evidence type="ECO:0000256" key="2">
    <source>
        <dbReference type="ARBA" id="ARBA00022448"/>
    </source>
</evidence>
<accession>A0A3D9L058</accession>
<keyword evidence="4 8" id="KW-0812">Transmembrane</keyword>
<dbReference type="EMBL" id="QREG01000014">
    <property type="protein sequence ID" value="RED96576.1"/>
    <property type="molecule type" value="Genomic_DNA"/>
</dbReference>
<proteinExistence type="inferred from homology"/>
<evidence type="ECO:0000256" key="1">
    <source>
        <dbReference type="ARBA" id="ARBA00004571"/>
    </source>
</evidence>
<dbReference type="Pfam" id="PF13715">
    <property type="entry name" value="CarbopepD_reg_2"/>
    <property type="match status" value="1"/>
</dbReference>
<dbReference type="Gene3D" id="2.60.40.1120">
    <property type="entry name" value="Carboxypeptidase-like, regulatory domain"/>
    <property type="match status" value="1"/>
</dbReference>
<keyword evidence="7 8" id="KW-0998">Cell outer membrane</keyword>
<dbReference type="InterPro" id="IPR036942">
    <property type="entry name" value="Beta-barrel_TonB_sf"/>
</dbReference>
<dbReference type="GO" id="GO:0009279">
    <property type="term" value="C:cell outer membrane"/>
    <property type="evidence" value="ECO:0007669"/>
    <property type="project" value="UniProtKB-SubCell"/>
</dbReference>
<dbReference type="InterPro" id="IPR012910">
    <property type="entry name" value="Plug_dom"/>
</dbReference>
<name>A0A3D9L058_MARFU</name>
<dbReference type="InterPro" id="IPR037066">
    <property type="entry name" value="Plug_dom_sf"/>
</dbReference>
<dbReference type="GO" id="GO:0044718">
    <property type="term" value="P:siderophore transmembrane transport"/>
    <property type="evidence" value="ECO:0007669"/>
    <property type="project" value="TreeGrafter"/>
</dbReference>
<evidence type="ECO:0000313" key="10">
    <source>
        <dbReference type="EMBL" id="RED96576.1"/>
    </source>
</evidence>
<dbReference type="GO" id="GO:0015344">
    <property type="term" value="F:siderophore uptake transmembrane transporter activity"/>
    <property type="evidence" value="ECO:0007669"/>
    <property type="project" value="TreeGrafter"/>
</dbReference>
<dbReference type="PANTHER" id="PTHR30069">
    <property type="entry name" value="TONB-DEPENDENT OUTER MEMBRANE RECEPTOR"/>
    <property type="match status" value="1"/>
</dbReference>
<dbReference type="RefSeq" id="WP_115868863.1">
    <property type="nucleotide sequence ID" value="NZ_QREG01000014.1"/>
</dbReference>
<reference evidence="10 11" key="1">
    <citation type="submission" date="2018-07" db="EMBL/GenBank/DDBJ databases">
        <title>Genomic Encyclopedia of Type Strains, Phase IV (KMG-IV): sequencing the most valuable type-strain genomes for metagenomic binning, comparative biology and taxonomic classification.</title>
        <authorList>
            <person name="Goeker M."/>
        </authorList>
    </citation>
    <scope>NUCLEOTIDE SEQUENCE [LARGE SCALE GENOMIC DNA]</scope>
    <source>
        <strain evidence="10 11">DSM 4134</strain>
    </source>
</reference>
<comment type="subcellular location">
    <subcellularLocation>
        <location evidence="1 8">Cell outer membrane</location>
        <topology evidence="1 8">Multi-pass membrane protein</topology>
    </subcellularLocation>
</comment>
<dbReference type="Gene3D" id="2.170.130.10">
    <property type="entry name" value="TonB-dependent receptor, plug domain"/>
    <property type="match status" value="1"/>
</dbReference>
<evidence type="ECO:0000313" key="11">
    <source>
        <dbReference type="Proteomes" id="UP000256779"/>
    </source>
</evidence>
<dbReference type="AlphaFoldDB" id="A0A3D9L058"/>
<dbReference type="SUPFAM" id="SSF49464">
    <property type="entry name" value="Carboxypeptidase regulatory domain-like"/>
    <property type="match status" value="1"/>
</dbReference>
<dbReference type="InterPro" id="IPR039426">
    <property type="entry name" value="TonB-dep_rcpt-like"/>
</dbReference>
<dbReference type="InterPro" id="IPR008969">
    <property type="entry name" value="CarboxyPept-like_regulatory"/>
</dbReference>
<dbReference type="Proteomes" id="UP000256779">
    <property type="component" value="Unassembled WGS sequence"/>
</dbReference>
<dbReference type="OrthoDB" id="9812892at2"/>
<keyword evidence="10" id="KW-0675">Receptor</keyword>
<keyword evidence="3 8" id="KW-1134">Transmembrane beta strand</keyword>
<evidence type="ECO:0000256" key="5">
    <source>
        <dbReference type="ARBA" id="ARBA00022729"/>
    </source>
</evidence>
<evidence type="ECO:0000256" key="3">
    <source>
        <dbReference type="ARBA" id="ARBA00022452"/>
    </source>
</evidence>
<organism evidence="10 11">
    <name type="scientific">Marinoscillum furvescens DSM 4134</name>
    <dbReference type="NCBI Taxonomy" id="1122208"/>
    <lineage>
        <taxon>Bacteria</taxon>
        <taxon>Pseudomonadati</taxon>
        <taxon>Bacteroidota</taxon>
        <taxon>Cytophagia</taxon>
        <taxon>Cytophagales</taxon>
        <taxon>Reichenbachiellaceae</taxon>
        <taxon>Marinoscillum</taxon>
    </lineage>
</organism>
<keyword evidence="5" id="KW-0732">Signal</keyword>
<evidence type="ECO:0000256" key="4">
    <source>
        <dbReference type="ARBA" id="ARBA00022692"/>
    </source>
</evidence>
<evidence type="ECO:0000256" key="7">
    <source>
        <dbReference type="ARBA" id="ARBA00023237"/>
    </source>
</evidence>
<comment type="caution">
    <text evidence="10">The sequence shown here is derived from an EMBL/GenBank/DDBJ whole genome shotgun (WGS) entry which is preliminary data.</text>
</comment>
<evidence type="ECO:0000259" key="9">
    <source>
        <dbReference type="Pfam" id="PF07715"/>
    </source>
</evidence>
<dbReference type="PROSITE" id="PS52016">
    <property type="entry name" value="TONB_DEPENDENT_REC_3"/>
    <property type="match status" value="1"/>
</dbReference>
<keyword evidence="11" id="KW-1185">Reference proteome</keyword>
<dbReference type="Gene3D" id="2.40.170.20">
    <property type="entry name" value="TonB-dependent receptor, beta-barrel domain"/>
    <property type="match status" value="1"/>
</dbReference>
<sequence>MIKKRLPIAIDSRVHLANLCKTKSDQFITVNIQRFRYLYLFLLIPCASHATELTGLVIDEGMNALPGVTLHVKGTNLGDITNGQGRYSIHLDSGNYTLAVSSLGYIDQEISIHVSETDKQQLDITLKESVDRLEAVTITASSIKATLESKGFAMKAVDMKDAELSSIQATDILDRTSGVRIRQSGGMGSRTRFNINGLSGNAIRVFIDGVLMQSYGPSFSLSSIPTNMIERIEVYKGVVPVELASDALGGAINIILKKNYAQNTLNTSYSFGSFNTHQFNTSGSLHRPKSGFTLKGSAFYNYSDNNYKVWGNQVYTTEPTTGEIAYVKATRFHDTYSSAGGKVDVGVTGRSWADELLFGMVLSEMSRDIQHGATMESVYGNRRATQNTQLASLSFKDKSFLSEKLSLEAFTSVSNLNRHIIDTSAYIFDWDGKRKARYDKDGNRTGWYEYISGAEAGNPTLQKSKENVFVGRAVSHFQPTDQHKFTTSFLHTGFVRDSEDPLRHVDIRDLEDTRYSSKTIVGLSYEYQAFQEKLKLSSFYKRFTQAVRVVEYKISGDDEVELNRVRRAVNADGFGFSAAYEILPKILLLSSAERSFRLPVAHELFGNLAESLEPNYDLNPEKSKNLNIGFTLGAFTFGKHEAKLQLNTFWRDTKDKIKRNVREDDTDETTEYINDDSYLSRGLDLDVFYAYNGKIHFNGNMSVFNSRFNTEFDENGLQYDWYRDRERNAPFFTTNSNLKYHFENVIQSGSKASIATNLAYVHWFYRDWESLGGAGKDIIPAQTVLDVSITYTFPDQRITLSLDGRNLLDDQVFDNYALQKPGRALYGKINLKIL</sequence>
<comment type="similarity">
    <text evidence="8">Belongs to the TonB-dependent receptor family.</text>
</comment>